<dbReference type="Proteomes" id="UP000625316">
    <property type="component" value="Unassembled WGS sequence"/>
</dbReference>
<comment type="caution">
    <text evidence="1">The sequence shown here is derived from an EMBL/GenBank/DDBJ whole genome shotgun (WGS) entry which is preliminary data.</text>
</comment>
<gene>
    <name evidence="1" type="ORF">IQ266_14010</name>
</gene>
<reference evidence="1" key="1">
    <citation type="submission" date="2020-10" db="EMBL/GenBank/DDBJ databases">
        <authorList>
            <person name="Castelo-Branco R."/>
            <person name="Eusebio N."/>
            <person name="Adriana R."/>
            <person name="Vieira A."/>
            <person name="Brugerolle De Fraissinette N."/>
            <person name="Rezende De Castro R."/>
            <person name="Schneider M.P."/>
            <person name="Vasconcelos V."/>
            <person name="Leao P.N."/>
        </authorList>
    </citation>
    <scope>NUCLEOTIDE SEQUENCE</scope>
    <source>
        <strain evidence="1">LEGE 11480</strain>
    </source>
</reference>
<evidence type="ECO:0000313" key="2">
    <source>
        <dbReference type="Proteomes" id="UP000625316"/>
    </source>
</evidence>
<keyword evidence="2" id="KW-1185">Reference proteome</keyword>
<protein>
    <submittedName>
        <fullName evidence="1">Uncharacterized protein</fullName>
    </submittedName>
</protein>
<proteinExistence type="predicted"/>
<dbReference type="EMBL" id="JADEXQ010000046">
    <property type="protein sequence ID" value="MBE9030846.1"/>
    <property type="molecule type" value="Genomic_DNA"/>
</dbReference>
<name>A0A928VLN9_9CYAN</name>
<dbReference type="AlphaFoldDB" id="A0A928VLN9"/>
<accession>A0A928VLN9</accession>
<sequence>MSSKSGWQSYELDRIAQGLVLDARERDAKSLNQSYKMRMAVSYGLERFWGEHLRLNGKEQDKADFWKATWDELVEVMKKAGVKIPNARVSIDDVGQIKAMSKQLWELNVADQRVTLAVLTQLCDCIVWWTQRYKVGRDNDDN</sequence>
<organism evidence="1 2">
    <name type="scientific">Romeriopsis navalis LEGE 11480</name>
    <dbReference type="NCBI Taxonomy" id="2777977"/>
    <lineage>
        <taxon>Bacteria</taxon>
        <taxon>Bacillati</taxon>
        <taxon>Cyanobacteriota</taxon>
        <taxon>Cyanophyceae</taxon>
        <taxon>Leptolyngbyales</taxon>
        <taxon>Leptolyngbyaceae</taxon>
        <taxon>Romeriopsis</taxon>
        <taxon>Romeriopsis navalis</taxon>
    </lineage>
</organism>
<evidence type="ECO:0000313" key="1">
    <source>
        <dbReference type="EMBL" id="MBE9030846.1"/>
    </source>
</evidence>